<comment type="similarity">
    <text evidence="3">Belongs to the acetyltransferase family. MAK3 subfamily.</text>
</comment>
<evidence type="ECO:0000313" key="7">
    <source>
        <dbReference type="Proteomes" id="UP001055712"/>
    </source>
</evidence>
<dbReference type="OrthoDB" id="249099at2759"/>
<dbReference type="AlphaFoldDB" id="A0A9D4TV48"/>
<reference evidence="6" key="1">
    <citation type="journal article" date="2019" name="Plant J.">
        <title>Chlorella vulgaris genome assembly and annotation reveals the molecular basis for metabolic acclimation to high light conditions.</title>
        <authorList>
            <person name="Cecchin M."/>
            <person name="Marcolungo L."/>
            <person name="Rossato M."/>
            <person name="Girolomoni L."/>
            <person name="Cosentino E."/>
            <person name="Cuine S."/>
            <person name="Li-Beisson Y."/>
            <person name="Delledonne M."/>
            <person name="Ballottari M."/>
        </authorList>
    </citation>
    <scope>NUCLEOTIDE SEQUENCE</scope>
    <source>
        <strain evidence="6">211/11P</strain>
    </source>
</reference>
<dbReference type="Pfam" id="PF00583">
    <property type="entry name" value="Acetyltransf_1"/>
    <property type="match status" value="1"/>
</dbReference>
<dbReference type="Gene3D" id="3.40.630.30">
    <property type="match status" value="1"/>
</dbReference>
<evidence type="ECO:0000256" key="4">
    <source>
        <dbReference type="SAM" id="MobiDB-lite"/>
    </source>
</evidence>
<sequence length="213" mass="24209">MEAERQPAVERADVWYRQYKDEDDLPLVMSLIDNELSEPYSIFTYRYFLHSWPHLCFLVFKGEQCFGTVVAKMDVHRGKALRGYIAMLTVDKAFRYLGVGSELVQRTIAAMVEGGCEEVALEAEVTNGGALRLYQKLGFIRDKRLRKYYLSGSDAYRLKLLLPAAPERQRQELEAAQQLQQLGLGDNGGQTAGQVQHGDVEQQQQAEHKLHAV</sequence>
<dbReference type="PROSITE" id="PS51186">
    <property type="entry name" value="GNAT"/>
    <property type="match status" value="1"/>
</dbReference>
<dbReference type="PANTHER" id="PTHR45896:SF1">
    <property type="entry name" value="N-ALPHA-ACETYLTRANSFERASE 30"/>
    <property type="match status" value="1"/>
</dbReference>
<dbReference type="PANTHER" id="PTHR45896">
    <property type="entry name" value="N-ALPHA-ACETYLTRANSFERASE 30"/>
    <property type="match status" value="1"/>
</dbReference>
<accession>A0A9D4TV48</accession>
<comment type="caution">
    <text evidence="6">The sequence shown here is derived from an EMBL/GenBank/DDBJ whole genome shotgun (WGS) entry which is preliminary data.</text>
</comment>
<dbReference type="Proteomes" id="UP001055712">
    <property type="component" value="Unassembled WGS sequence"/>
</dbReference>
<evidence type="ECO:0000256" key="3">
    <source>
        <dbReference type="ARBA" id="ARBA00024025"/>
    </source>
</evidence>
<dbReference type="InterPro" id="IPR016181">
    <property type="entry name" value="Acyl_CoA_acyltransferase"/>
</dbReference>
<dbReference type="SUPFAM" id="SSF55729">
    <property type="entry name" value="Acyl-CoA N-acyltransferases (Nat)"/>
    <property type="match status" value="1"/>
</dbReference>
<keyword evidence="7" id="KW-1185">Reference proteome</keyword>
<protein>
    <recommendedName>
        <fullName evidence="5">N-acetyltransferase domain-containing protein</fullName>
    </recommendedName>
</protein>
<dbReference type="EMBL" id="SIDB01000002">
    <property type="protein sequence ID" value="KAI3435679.1"/>
    <property type="molecule type" value="Genomic_DNA"/>
</dbReference>
<dbReference type="InterPro" id="IPR044542">
    <property type="entry name" value="NAA30-like"/>
</dbReference>
<organism evidence="6 7">
    <name type="scientific">Chlorella vulgaris</name>
    <name type="common">Green alga</name>
    <dbReference type="NCBI Taxonomy" id="3077"/>
    <lineage>
        <taxon>Eukaryota</taxon>
        <taxon>Viridiplantae</taxon>
        <taxon>Chlorophyta</taxon>
        <taxon>core chlorophytes</taxon>
        <taxon>Trebouxiophyceae</taxon>
        <taxon>Chlorellales</taxon>
        <taxon>Chlorellaceae</taxon>
        <taxon>Chlorella clade</taxon>
        <taxon>Chlorella</taxon>
    </lineage>
</organism>
<reference evidence="6" key="2">
    <citation type="submission" date="2020-11" db="EMBL/GenBank/DDBJ databases">
        <authorList>
            <person name="Cecchin M."/>
            <person name="Marcolungo L."/>
            <person name="Rossato M."/>
            <person name="Girolomoni L."/>
            <person name="Cosentino E."/>
            <person name="Cuine S."/>
            <person name="Li-Beisson Y."/>
            <person name="Delledonne M."/>
            <person name="Ballottari M."/>
        </authorList>
    </citation>
    <scope>NUCLEOTIDE SEQUENCE</scope>
    <source>
        <strain evidence="6">211/11P</strain>
        <tissue evidence="6">Whole cell</tissue>
    </source>
</reference>
<keyword evidence="2" id="KW-0012">Acyltransferase</keyword>
<dbReference type="CDD" id="cd04301">
    <property type="entry name" value="NAT_SF"/>
    <property type="match status" value="1"/>
</dbReference>
<gene>
    <name evidence="6" type="ORF">D9Q98_001736</name>
</gene>
<name>A0A9D4TV48_CHLVU</name>
<feature type="region of interest" description="Disordered" evidence="4">
    <location>
        <begin position="187"/>
        <end position="213"/>
    </location>
</feature>
<dbReference type="InterPro" id="IPR000182">
    <property type="entry name" value="GNAT_dom"/>
</dbReference>
<evidence type="ECO:0000313" key="6">
    <source>
        <dbReference type="EMBL" id="KAI3435679.1"/>
    </source>
</evidence>
<keyword evidence="1" id="KW-0808">Transferase</keyword>
<feature type="compositionally biased region" description="Low complexity" evidence="4">
    <location>
        <begin position="193"/>
        <end position="205"/>
    </location>
</feature>
<feature type="domain" description="N-acetyltransferase" evidence="5">
    <location>
        <begin position="14"/>
        <end position="163"/>
    </location>
</feature>
<dbReference type="GO" id="GO:0004596">
    <property type="term" value="F:protein-N-terminal amino-acid acetyltransferase activity"/>
    <property type="evidence" value="ECO:0007669"/>
    <property type="project" value="InterPro"/>
</dbReference>
<evidence type="ECO:0000256" key="2">
    <source>
        <dbReference type="ARBA" id="ARBA00023315"/>
    </source>
</evidence>
<evidence type="ECO:0000259" key="5">
    <source>
        <dbReference type="PROSITE" id="PS51186"/>
    </source>
</evidence>
<dbReference type="GO" id="GO:0031417">
    <property type="term" value="C:NatC complex"/>
    <property type="evidence" value="ECO:0007669"/>
    <property type="project" value="TreeGrafter"/>
</dbReference>
<proteinExistence type="inferred from homology"/>
<evidence type="ECO:0000256" key="1">
    <source>
        <dbReference type="ARBA" id="ARBA00022679"/>
    </source>
</evidence>